<dbReference type="AlphaFoldDB" id="A0A4C1YA89"/>
<dbReference type="EMBL" id="BGZK01001161">
    <property type="protein sequence ID" value="GBP72956.1"/>
    <property type="molecule type" value="Genomic_DNA"/>
</dbReference>
<organism evidence="2 3">
    <name type="scientific">Eumeta variegata</name>
    <name type="common">Bagworm moth</name>
    <name type="synonym">Eumeta japonica</name>
    <dbReference type="NCBI Taxonomy" id="151549"/>
    <lineage>
        <taxon>Eukaryota</taxon>
        <taxon>Metazoa</taxon>
        <taxon>Ecdysozoa</taxon>
        <taxon>Arthropoda</taxon>
        <taxon>Hexapoda</taxon>
        <taxon>Insecta</taxon>
        <taxon>Pterygota</taxon>
        <taxon>Neoptera</taxon>
        <taxon>Endopterygota</taxon>
        <taxon>Lepidoptera</taxon>
        <taxon>Glossata</taxon>
        <taxon>Ditrysia</taxon>
        <taxon>Tineoidea</taxon>
        <taxon>Psychidae</taxon>
        <taxon>Oiketicinae</taxon>
        <taxon>Eumeta</taxon>
    </lineage>
</organism>
<evidence type="ECO:0000313" key="3">
    <source>
        <dbReference type="Proteomes" id="UP000299102"/>
    </source>
</evidence>
<evidence type="ECO:0000256" key="1">
    <source>
        <dbReference type="SAM" id="MobiDB-lite"/>
    </source>
</evidence>
<feature type="compositionally biased region" description="Basic and acidic residues" evidence="1">
    <location>
        <begin position="1"/>
        <end position="10"/>
    </location>
</feature>
<gene>
    <name evidence="2" type="ORF">EVAR_41174_1</name>
</gene>
<comment type="caution">
    <text evidence="2">The sequence shown here is derived from an EMBL/GenBank/DDBJ whole genome shotgun (WGS) entry which is preliminary data.</text>
</comment>
<keyword evidence="3" id="KW-1185">Reference proteome</keyword>
<feature type="compositionally biased region" description="Basic residues" evidence="1">
    <location>
        <begin position="11"/>
        <end position="28"/>
    </location>
</feature>
<accession>A0A4C1YA89</accession>
<protein>
    <submittedName>
        <fullName evidence="2">Uncharacterized protein</fullName>
    </submittedName>
</protein>
<proteinExistence type="predicted"/>
<reference evidence="2 3" key="1">
    <citation type="journal article" date="2019" name="Commun. Biol.">
        <title>The bagworm genome reveals a unique fibroin gene that provides high tensile strength.</title>
        <authorList>
            <person name="Kono N."/>
            <person name="Nakamura H."/>
            <person name="Ohtoshi R."/>
            <person name="Tomita M."/>
            <person name="Numata K."/>
            <person name="Arakawa K."/>
        </authorList>
    </citation>
    <scope>NUCLEOTIDE SEQUENCE [LARGE SCALE GENOMIC DNA]</scope>
</reference>
<sequence>MDSFSKEQERNKRHSQRFFVRHKQRTPARRPPALCPARRPAARRPTALRIRPPPSQSLSPSPASATMRRGCGHGLLDRLRLRPWNFVYLLLVLRQRGRRVVRAAGSSPGSRSTDDENTAAVA</sequence>
<dbReference type="Proteomes" id="UP000299102">
    <property type="component" value="Unassembled WGS sequence"/>
</dbReference>
<evidence type="ECO:0000313" key="2">
    <source>
        <dbReference type="EMBL" id="GBP72956.1"/>
    </source>
</evidence>
<feature type="region of interest" description="Disordered" evidence="1">
    <location>
        <begin position="1"/>
        <end position="69"/>
    </location>
</feature>
<feature type="compositionally biased region" description="Low complexity" evidence="1">
    <location>
        <begin position="35"/>
        <end position="64"/>
    </location>
</feature>
<feature type="region of interest" description="Disordered" evidence="1">
    <location>
        <begin position="100"/>
        <end position="122"/>
    </location>
</feature>
<name>A0A4C1YA89_EUMVA</name>